<dbReference type="Gene3D" id="3.40.720.10">
    <property type="entry name" value="Alkaline Phosphatase, subunit A"/>
    <property type="match status" value="1"/>
</dbReference>
<accession>A0A8J8KBM8</accession>
<dbReference type="InterPro" id="IPR000917">
    <property type="entry name" value="Sulfatase_N"/>
</dbReference>
<gene>
    <name evidence="2" type="ORF">HT576_10760</name>
</gene>
<dbReference type="SUPFAM" id="SSF53649">
    <property type="entry name" value="Alkaline phosphatase-like"/>
    <property type="match status" value="1"/>
</dbReference>
<dbReference type="AlphaFoldDB" id="A0A8J8KBM8"/>
<sequence length="296" mass="34021">MYVGISMSVLSRVDFGTNVYTRDWDVLIVLDTARVDAMEEVAPEFDFIESVDSIRSVGSTSSEWIAKTFDTRYQNDIANTALLSANPHVQHTLYDRQFPEDDKDAYFSLTSWDTAFPEDFQYIEQPWQYATNEQYDHVLPEDLTDRAVSLYREQEPDRMVVHYMQPHRPHIANAYEEGRDLTDAERDPFTYLKNGGDRDTVFTNHVSDLEFVLRTGVEPLLRNIDAETVAITADHGDGFGENWCYAHIAGDPRQQVRRVPWIETEAIDHGELDPELNPPETAETSTEDRLEALGYI</sequence>
<name>A0A8J8KBM8_9EURY</name>
<dbReference type="EMBL" id="JABURA010000001">
    <property type="protein sequence ID" value="NUB91495.1"/>
    <property type="molecule type" value="Genomic_DNA"/>
</dbReference>
<dbReference type="RefSeq" id="WP_174702030.1">
    <property type="nucleotide sequence ID" value="NZ_JABURA010000001.1"/>
</dbReference>
<dbReference type="Proteomes" id="UP000728647">
    <property type="component" value="Unassembled WGS sequence"/>
</dbReference>
<dbReference type="Pfam" id="PF00884">
    <property type="entry name" value="Sulfatase"/>
    <property type="match status" value="1"/>
</dbReference>
<dbReference type="InterPro" id="IPR017850">
    <property type="entry name" value="Alkaline_phosphatase_core_sf"/>
</dbReference>
<proteinExistence type="predicted"/>
<feature type="domain" description="Sulfatase N-terminal" evidence="1">
    <location>
        <begin position="119"/>
        <end position="248"/>
    </location>
</feature>
<reference evidence="2" key="1">
    <citation type="submission" date="2020-06" db="EMBL/GenBank/DDBJ databases">
        <title>Haloterrigena sp. nov., an extremely halophilic archaeon isolated from a saline sediment.</title>
        <authorList>
            <person name="Liu B.-B."/>
        </authorList>
    </citation>
    <scope>NUCLEOTIDE SEQUENCE</scope>
    <source>
        <strain evidence="2">SYSU A121-1</strain>
    </source>
</reference>
<dbReference type="OrthoDB" id="100846at2157"/>
<organism evidence="2 3">
    <name type="scientific">Haloterrigena gelatinilytica</name>
    <dbReference type="NCBI Taxonomy" id="2741724"/>
    <lineage>
        <taxon>Archaea</taxon>
        <taxon>Methanobacteriati</taxon>
        <taxon>Methanobacteriota</taxon>
        <taxon>Stenosarchaea group</taxon>
        <taxon>Halobacteria</taxon>
        <taxon>Halobacteriales</taxon>
        <taxon>Natrialbaceae</taxon>
        <taxon>Haloterrigena</taxon>
    </lineage>
</organism>
<evidence type="ECO:0000259" key="1">
    <source>
        <dbReference type="Pfam" id="PF00884"/>
    </source>
</evidence>
<comment type="caution">
    <text evidence="2">The sequence shown here is derived from an EMBL/GenBank/DDBJ whole genome shotgun (WGS) entry which is preliminary data.</text>
</comment>
<evidence type="ECO:0000313" key="3">
    <source>
        <dbReference type="Proteomes" id="UP000728647"/>
    </source>
</evidence>
<evidence type="ECO:0000313" key="2">
    <source>
        <dbReference type="EMBL" id="NUB91495.1"/>
    </source>
</evidence>
<protein>
    <recommendedName>
        <fullName evidence="1">Sulfatase N-terminal domain-containing protein</fullName>
    </recommendedName>
</protein>